<gene>
    <name evidence="3" type="ORF">CR164_02065</name>
</gene>
<keyword evidence="4" id="KW-1185">Reference proteome</keyword>
<feature type="chain" id="PRO_5016453563" evidence="1">
    <location>
        <begin position="19"/>
        <end position="330"/>
    </location>
</feature>
<evidence type="ECO:0000313" key="3">
    <source>
        <dbReference type="EMBL" id="PWW83359.1"/>
    </source>
</evidence>
<evidence type="ECO:0000313" key="4">
    <source>
        <dbReference type="Proteomes" id="UP000246278"/>
    </source>
</evidence>
<dbReference type="AlphaFoldDB" id="A0A317T9D4"/>
<feature type="signal peptide" evidence="1">
    <location>
        <begin position="1"/>
        <end position="18"/>
    </location>
</feature>
<organism evidence="3 4">
    <name type="scientific">Prosthecochloris marina</name>
    <dbReference type="NCBI Taxonomy" id="2017681"/>
    <lineage>
        <taxon>Bacteria</taxon>
        <taxon>Pseudomonadati</taxon>
        <taxon>Chlorobiota</taxon>
        <taxon>Chlorobiia</taxon>
        <taxon>Chlorobiales</taxon>
        <taxon>Chlorobiaceae</taxon>
        <taxon>Prosthecochloris</taxon>
    </lineage>
</organism>
<keyword evidence="3" id="KW-0255">Endonuclease</keyword>
<comment type="caution">
    <text evidence="3">The sequence shown here is derived from an EMBL/GenBank/DDBJ whole genome shotgun (WGS) entry which is preliminary data.</text>
</comment>
<dbReference type="SUPFAM" id="SSF56219">
    <property type="entry name" value="DNase I-like"/>
    <property type="match status" value="1"/>
</dbReference>
<dbReference type="PANTHER" id="PTHR42834">
    <property type="entry name" value="ENDONUCLEASE/EXONUCLEASE/PHOSPHATASE FAMILY PROTEIN (AFU_ORTHOLOGUE AFUA_3G09210)"/>
    <property type="match status" value="1"/>
</dbReference>
<evidence type="ECO:0000259" key="2">
    <source>
        <dbReference type="Pfam" id="PF19580"/>
    </source>
</evidence>
<dbReference type="Gene3D" id="3.60.10.10">
    <property type="entry name" value="Endonuclease/exonuclease/phosphatase"/>
    <property type="match status" value="1"/>
</dbReference>
<keyword evidence="3" id="KW-0378">Hydrolase</keyword>
<accession>A0A317T9D4</accession>
<dbReference type="InterPro" id="IPR036691">
    <property type="entry name" value="Endo/exonu/phosph_ase_sf"/>
</dbReference>
<dbReference type="PANTHER" id="PTHR42834:SF1">
    <property type="entry name" value="ENDONUCLEASE_EXONUCLEASE_PHOSPHATASE FAMILY PROTEIN (AFU_ORTHOLOGUE AFUA_3G09210)"/>
    <property type="match status" value="1"/>
</dbReference>
<dbReference type="GO" id="GO:0004519">
    <property type="term" value="F:endonuclease activity"/>
    <property type="evidence" value="ECO:0007669"/>
    <property type="project" value="UniProtKB-KW"/>
</dbReference>
<dbReference type="Proteomes" id="UP000246278">
    <property type="component" value="Unassembled WGS sequence"/>
</dbReference>
<proteinExistence type="predicted"/>
<keyword evidence="1" id="KW-0732">Signal</keyword>
<name>A0A317T9D4_9CHLB</name>
<dbReference type="EMBL" id="PDNZ01000001">
    <property type="protein sequence ID" value="PWW83359.1"/>
    <property type="molecule type" value="Genomic_DNA"/>
</dbReference>
<dbReference type="OrthoDB" id="9802724at2"/>
<protein>
    <submittedName>
        <fullName evidence="3">Endonuclease</fullName>
    </submittedName>
</protein>
<dbReference type="InterPro" id="IPR005135">
    <property type="entry name" value="Endo/exonuclease/phosphatase"/>
</dbReference>
<keyword evidence="3" id="KW-0540">Nuclease</keyword>
<reference evidence="4" key="1">
    <citation type="submission" date="2017-10" db="EMBL/GenBank/DDBJ databases">
        <authorList>
            <person name="Gaisin V.A."/>
            <person name="Rysina M.S."/>
            <person name="Grouzdev D.S."/>
        </authorList>
    </citation>
    <scope>NUCLEOTIDE SEQUENCE [LARGE SCALE GENOMIC DNA]</scope>
    <source>
        <strain evidence="4">V1</strain>
    </source>
</reference>
<dbReference type="Pfam" id="PF19580">
    <property type="entry name" value="Exo_endo_phos_3"/>
    <property type="match status" value="1"/>
</dbReference>
<feature type="domain" description="Endonuclease/exonuclease/phosphatase" evidence="2">
    <location>
        <begin position="24"/>
        <end position="326"/>
    </location>
</feature>
<sequence length="330" mass="37455">MVSGFLLSLLLPVPLAYADDNRLSIMWWNVENLFDTDDDPVTEDSDFTPGGKKRWTKKKLLLKCMRLSHIIKVVQHQKGSYPDILVLCEVENQQVFNRLLSFLPKNRYKTAYHDSDDPRGIDIALAYDSTSVALDSTFSRKIDLKGKNTRDITLYSFSANSNPFFLLVNHWPSRALDTAWSEPKRLLAAEAARSIIDSLMSTSTHADIVVMGDFNDEPHDRSIREILGATTDKKAFMENPEKKLLNCWGELDEKGSCHFGGRWLKFDQVMVSSGLFDEKGLSLSENAFSCFHIPHMQTGRSARPNATYKGPKYLGGYSDHFPMLFEAITR</sequence>
<evidence type="ECO:0000256" key="1">
    <source>
        <dbReference type="SAM" id="SignalP"/>
    </source>
</evidence>